<accession>A0A6P5Z542</accession>
<dbReference type="InterPro" id="IPR006566">
    <property type="entry name" value="FBD"/>
</dbReference>
<dbReference type="GeneID" id="111297283"/>
<proteinExistence type="predicted"/>
<evidence type="ECO:0000313" key="2">
    <source>
        <dbReference type="Proteomes" id="UP000515121"/>
    </source>
</evidence>
<name>A0A6P5Z542_DURZI</name>
<feature type="domain" description="FBD" evidence="1">
    <location>
        <begin position="52"/>
        <end position="90"/>
    </location>
</feature>
<dbReference type="KEGG" id="dzi:111297283"/>
<dbReference type="OrthoDB" id="964425at2759"/>
<sequence length="103" mass="11838">MLNATMNGPYVMDDDYTSGAWMNMLQKSPNLKFLILSRGFNSEDDDMIMDIVPGCFQYCLKYVLIYDVDGAAQGLCSLKYLYENAPVLESFCHLLTKIIQRFR</sequence>
<dbReference type="Proteomes" id="UP000515121">
    <property type="component" value="Unplaced"/>
</dbReference>
<gene>
    <name evidence="3" type="primary">LOC111297283</name>
</gene>
<organism evidence="2 3">
    <name type="scientific">Durio zibethinus</name>
    <name type="common">Durian</name>
    <dbReference type="NCBI Taxonomy" id="66656"/>
    <lineage>
        <taxon>Eukaryota</taxon>
        <taxon>Viridiplantae</taxon>
        <taxon>Streptophyta</taxon>
        <taxon>Embryophyta</taxon>
        <taxon>Tracheophyta</taxon>
        <taxon>Spermatophyta</taxon>
        <taxon>Magnoliopsida</taxon>
        <taxon>eudicotyledons</taxon>
        <taxon>Gunneridae</taxon>
        <taxon>Pentapetalae</taxon>
        <taxon>rosids</taxon>
        <taxon>malvids</taxon>
        <taxon>Malvales</taxon>
        <taxon>Malvaceae</taxon>
        <taxon>Helicteroideae</taxon>
        <taxon>Durio</taxon>
    </lineage>
</organism>
<protein>
    <submittedName>
        <fullName evidence="3">Uncharacterized protein LOC111297283</fullName>
    </submittedName>
</protein>
<evidence type="ECO:0000313" key="3">
    <source>
        <dbReference type="RefSeq" id="XP_022747700.1"/>
    </source>
</evidence>
<keyword evidence="2" id="KW-1185">Reference proteome</keyword>
<reference evidence="3" key="1">
    <citation type="submission" date="2025-08" db="UniProtKB">
        <authorList>
            <consortium name="RefSeq"/>
        </authorList>
    </citation>
    <scope>IDENTIFICATION</scope>
    <source>
        <tissue evidence="3">Fruit stalk</tissue>
    </source>
</reference>
<dbReference type="Pfam" id="PF08387">
    <property type="entry name" value="FBD"/>
    <property type="match status" value="1"/>
</dbReference>
<dbReference type="AlphaFoldDB" id="A0A6P5Z542"/>
<dbReference type="RefSeq" id="XP_022747700.1">
    <property type="nucleotide sequence ID" value="XM_022891965.1"/>
</dbReference>
<evidence type="ECO:0000259" key="1">
    <source>
        <dbReference type="Pfam" id="PF08387"/>
    </source>
</evidence>